<organism evidence="1 2">
    <name type="scientific">Salipiger bermudensis (strain DSM 26914 / JCM 13377 / KCTC 12554 / HTCC2601)</name>
    <name type="common">Pelagibaca bermudensis</name>
    <dbReference type="NCBI Taxonomy" id="314265"/>
    <lineage>
        <taxon>Bacteria</taxon>
        <taxon>Pseudomonadati</taxon>
        <taxon>Pseudomonadota</taxon>
        <taxon>Alphaproteobacteria</taxon>
        <taxon>Rhodobacterales</taxon>
        <taxon>Roseobacteraceae</taxon>
        <taxon>Salipiger</taxon>
    </lineage>
</organism>
<dbReference type="AlphaFoldDB" id="Q0FGZ8"/>
<dbReference type="STRING" id="314265.R2601_24015"/>
<dbReference type="Proteomes" id="UP000006230">
    <property type="component" value="Unassembled WGS sequence"/>
</dbReference>
<dbReference type="RefSeq" id="WP_007800192.1">
    <property type="nucleotide sequence ID" value="NZ_DS022276.1"/>
</dbReference>
<protein>
    <submittedName>
        <fullName evidence="1">Uncharacterized protein</fullName>
    </submittedName>
</protein>
<dbReference type="eggNOG" id="ENOG50330P8">
    <property type="taxonomic scope" value="Bacteria"/>
</dbReference>
<dbReference type="EMBL" id="AATQ01000087">
    <property type="protein sequence ID" value="EAU43468.1"/>
    <property type="molecule type" value="Genomic_DNA"/>
</dbReference>
<evidence type="ECO:0000313" key="1">
    <source>
        <dbReference type="EMBL" id="EAU43468.1"/>
    </source>
</evidence>
<keyword evidence="2" id="KW-1185">Reference proteome</keyword>
<dbReference type="InterPro" id="IPR014974">
    <property type="entry name" value="DUF1833"/>
</dbReference>
<gene>
    <name evidence="1" type="ORF">R2601_24015</name>
</gene>
<dbReference type="OrthoDB" id="7850457at2"/>
<name>Q0FGZ8_SALBH</name>
<evidence type="ECO:0000313" key="2">
    <source>
        <dbReference type="Proteomes" id="UP000006230"/>
    </source>
</evidence>
<accession>Q0FGZ8</accession>
<reference evidence="1 2" key="1">
    <citation type="journal article" date="2010" name="J. Bacteriol.">
        <title>Genome sequences of Pelagibaca bermudensis HTCC2601T and Maritimibacter alkaliphilus HTCC2654T, the type strains of two marine Roseobacter genera.</title>
        <authorList>
            <person name="Thrash J.C."/>
            <person name="Cho J.C."/>
            <person name="Ferriera S."/>
            <person name="Johnson J."/>
            <person name="Vergin K.L."/>
            <person name="Giovannoni S.J."/>
        </authorList>
    </citation>
    <scope>NUCLEOTIDE SEQUENCE [LARGE SCALE GENOMIC DNA]</scope>
    <source>
        <strain evidence="2">DSM 26914 / JCM 13377 / KCTC 12554 / HTCC2601</strain>
    </source>
</reference>
<dbReference type="Pfam" id="PF08875">
    <property type="entry name" value="DUF1833"/>
    <property type="match status" value="1"/>
</dbReference>
<comment type="caution">
    <text evidence="1">The sequence shown here is derived from an EMBL/GenBank/DDBJ whole genome shotgun (WGS) entry which is preliminary data.</text>
</comment>
<sequence>MRNLSDRLLAATYAQESAEVFVPIVKLTHSDWADSVRWVRDTVALVHGGETYSPFPFDLALPEDKDEGFPVLRFSAQNVTREIIGQMRKVRNEVLGEVSWVLAATPDVVEMGPFEVQITGIEYDALSIDGVMTIEPILEEQFGFLEMTPSVCPGLF</sequence>
<proteinExistence type="predicted"/>
<dbReference type="HOGENOM" id="CLU_134441_0_0_5"/>